<feature type="transmembrane region" description="Helical" evidence="8">
    <location>
        <begin position="143"/>
        <end position="160"/>
    </location>
</feature>
<evidence type="ECO:0000256" key="1">
    <source>
        <dbReference type="ARBA" id="ARBA00004141"/>
    </source>
</evidence>
<feature type="transmembrane region" description="Helical" evidence="8">
    <location>
        <begin position="357"/>
        <end position="374"/>
    </location>
</feature>
<feature type="transmembrane region" description="Helical" evidence="8">
    <location>
        <begin position="482"/>
        <end position="502"/>
    </location>
</feature>
<evidence type="ECO:0000256" key="7">
    <source>
        <dbReference type="SAM" id="MobiDB-lite"/>
    </source>
</evidence>
<evidence type="ECO:0000313" key="9">
    <source>
        <dbReference type="EMBL" id="ORY64508.1"/>
    </source>
</evidence>
<protein>
    <submittedName>
        <fullName evidence="9">Siderophore iron transporter</fullName>
    </submittedName>
</protein>
<feature type="transmembrane region" description="Helical" evidence="8">
    <location>
        <begin position="394"/>
        <end position="417"/>
    </location>
</feature>
<feature type="transmembrane region" description="Helical" evidence="8">
    <location>
        <begin position="319"/>
        <end position="337"/>
    </location>
</feature>
<dbReference type="Proteomes" id="UP000193689">
    <property type="component" value="Unassembled WGS sequence"/>
</dbReference>
<dbReference type="SUPFAM" id="SSF103473">
    <property type="entry name" value="MFS general substrate transporter"/>
    <property type="match status" value="2"/>
</dbReference>
<dbReference type="GO" id="GO:0005886">
    <property type="term" value="C:plasma membrane"/>
    <property type="evidence" value="ECO:0007669"/>
    <property type="project" value="TreeGrafter"/>
</dbReference>
<evidence type="ECO:0000256" key="5">
    <source>
        <dbReference type="ARBA" id="ARBA00022989"/>
    </source>
</evidence>
<dbReference type="AlphaFoldDB" id="A0A1Y2DYX0"/>
<accession>A0A1Y2DYX0</accession>
<dbReference type="InParanoid" id="A0A1Y2DYX0"/>
<feature type="transmembrane region" description="Helical" evidence="8">
    <location>
        <begin position="75"/>
        <end position="92"/>
    </location>
</feature>
<keyword evidence="6 8" id="KW-0472">Membrane</keyword>
<evidence type="ECO:0000256" key="3">
    <source>
        <dbReference type="ARBA" id="ARBA00022448"/>
    </source>
</evidence>
<dbReference type="GeneID" id="63780137"/>
<comment type="caution">
    <text evidence="9">The sequence shown here is derived from an EMBL/GenBank/DDBJ whole genome shotgun (WGS) entry which is preliminary data.</text>
</comment>
<gene>
    <name evidence="9" type="ORF">BCR38DRAFT_485657</name>
</gene>
<dbReference type="Pfam" id="PF07690">
    <property type="entry name" value="MFS_1"/>
    <property type="match status" value="1"/>
</dbReference>
<dbReference type="Gene3D" id="1.20.1250.20">
    <property type="entry name" value="MFS general substrate transporter like domains"/>
    <property type="match status" value="2"/>
</dbReference>
<keyword evidence="4 8" id="KW-0812">Transmembrane</keyword>
<dbReference type="OrthoDB" id="4078873at2759"/>
<feature type="transmembrane region" description="Helical" evidence="8">
    <location>
        <begin position="230"/>
        <end position="255"/>
    </location>
</feature>
<feature type="transmembrane region" description="Helical" evidence="8">
    <location>
        <begin position="424"/>
        <end position="443"/>
    </location>
</feature>
<dbReference type="FunFam" id="1.20.1250.20:FF:000284">
    <property type="entry name" value="Siderophore iron transporter mirB"/>
    <property type="match status" value="1"/>
</dbReference>
<feature type="transmembrane region" description="Helical" evidence="8">
    <location>
        <begin position="281"/>
        <end position="307"/>
    </location>
</feature>
<dbReference type="InterPro" id="IPR011701">
    <property type="entry name" value="MFS"/>
</dbReference>
<name>A0A1Y2DYX0_9PEZI</name>
<feature type="transmembrane region" description="Helical" evidence="8">
    <location>
        <begin position="202"/>
        <end position="224"/>
    </location>
</feature>
<feature type="transmembrane region" description="Helical" evidence="8">
    <location>
        <begin position="563"/>
        <end position="582"/>
    </location>
</feature>
<dbReference type="PANTHER" id="PTHR23501">
    <property type="entry name" value="MAJOR FACILITATOR SUPERFAMILY"/>
    <property type="match status" value="1"/>
</dbReference>
<keyword evidence="10" id="KW-1185">Reference proteome</keyword>
<feature type="compositionally biased region" description="Basic and acidic residues" evidence="7">
    <location>
        <begin position="18"/>
        <end position="29"/>
    </location>
</feature>
<keyword evidence="3" id="KW-0813">Transport</keyword>
<feature type="transmembrane region" description="Helical" evidence="8">
    <location>
        <begin position="449"/>
        <end position="470"/>
    </location>
</feature>
<feature type="transmembrane region" description="Helical" evidence="8">
    <location>
        <begin position="172"/>
        <end position="190"/>
    </location>
</feature>
<feature type="region of interest" description="Disordered" evidence="7">
    <location>
        <begin position="1"/>
        <end position="48"/>
    </location>
</feature>
<evidence type="ECO:0000313" key="10">
    <source>
        <dbReference type="Proteomes" id="UP000193689"/>
    </source>
</evidence>
<dbReference type="RefSeq" id="XP_040715922.1">
    <property type="nucleotide sequence ID" value="XM_040863925.1"/>
</dbReference>
<reference evidence="9 10" key="1">
    <citation type="submission" date="2016-07" db="EMBL/GenBank/DDBJ databases">
        <title>Pervasive Adenine N6-methylation of Active Genes in Fungi.</title>
        <authorList>
            <consortium name="DOE Joint Genome Institute"/>
            <person name="Mondo S.J."/>
            <person name="Dannebaum R.O."/>
            <person name="Kuo R.C."/>
            <person name="Labutti K."/>
            <person name="Haridas S."/>
            <person name="Kuo A."/>
            <person name="Salamov A."/>
            <person name="Ahrendt S.R."/>
            <person name="Lipzen A."/>
            <person name="Sullivan W."/>
            <person name="Andreopoulos W.B."/>
            <person name="Clum A."/>
            <person name="Lindquist E."/>
            <person name="Daum C."/>
            <person name="Ramamoorthy G.K."/>
            <person name="Gryganskyi A."/>
            <person name="Culley D."/>
            <person name="Magnuson J.K."/>
            <person name="James T.Y."/>
            <person name="O'Malley M.A."/>
            <person name="Stajich J.E."/>
            <person name="Spatafora J.W."/>
            <person name="Visel A."/>
            <person name="Grigoriev I.V."/>
        </authorList>
    </citation>
    <scope>NUCLEOTIDE SEQUENCE [LARGE SCALE GENOMIC DNA]</scope>
    <source>
        <strain evidence="9 10">CBS 129021</strain>
    </source>
</reference>
<proteinExistence type="inferred from homology"/>
<evidence type="ECO:0000256" key="2">
    <source>
        <dbReference type="ARBA" id="ARBA00008335"/>
    </source>
</evidence>
<dbReference type="InterPro" id="IPR036259">
    <property type="entry name" value="MFS_trans_sf"/>
</dbReference>
<keyword evidence="5 8" id="KW-1133">Transmembrane helix</keyword>
<comment type="similarity">
    <text evidence="2">Belongs to the major facilitator superfamily.</text>
</comment>
<dbReference type="GO" id="GO:0022857">
    <property type="term" value="F:transmembrane transporter activity"/>
    <property type="evidence" value="ECO:0007669"/>
    <property type="project" value="InterPro"/>
</dbReference>
<evidence type="ECO:0000256" key="4">
    <source>
        <dbReference type="ARBA" id="ARBA00022692"/>
    </source>
</evidence>
<evidence type="ECO:0000256" key="8">
    <source>
        <dbReference type="SAM" id="Phobius"/>
    </source>
</evidence>
<sequence>MRASFAWKTPLEAPVGEKTNHPAEPDKEAGVISSDPHNKSQDGQSDTDIDAIDTTAQRGVQKIEATTKYWSQSNLVLAYIFIWIITFVDAMQQGTTGLLTPYVTSGFSQHSLTAAAGVFSSLIGGVTKLPLAKLIDIWGRPHGYILMVVILTVGLVMMAACQNVETYAAAQVFYWVGYNGLSYIMGIFVADTSSLRNRSFMFAFQSSPYIITVWITGPFFNAIVKPGGMGFRWGFGIFAIIMPVVCLPLWVLFMYNQRQAVKSGMLPKKSSGRTTWESIKYYFIQFDAVGVLCLCAGFSLFLLPFNIYSYQYYGWKDKMTIGPLVGGFVLLCLFVVWETWYSPVNYMPWELLKDRTVLGANVLACVLFISFYIWDSYFSSFLQIVPNLSPTYTAYVVNIYSIGSCFWSLLIGVYIHYRGRFKNLALYFGIPLTILGVGLMIAFRQPHVNVGYIVMCQIFIAFAGGTLVICEQMAVMAATSHQYVAVVLAMEGMFSSIGGAIGQSVAGATWTSVFPAALAKYLPEEEQGNLTTIYGDLTVQLSYPVGSATRDAINAAYGDAQKWMLVGGTAILVLAIPAVMVWRNINVIEFKQVKGRVF</sequence>
<organism evidence="9 10">
    <name type="scientific">Pseudomassariella vexata</name>
    <dbReference type="NCBI Taxonomy" id="1141098"/>
    <lineage>
        <taxon>Eukaryota</taxon>
        <taxon>Fungi</taxon>
        <taxon>Dikarya</taxon>
        <taxon>Ascomycota</taxon>
        <taxon>Pezizomycotina</taxon>
        <taxon>Sordariomycetes</taxon>
        <taxon>Xylariomycetidae</taxon>
        <taxon>Amphisphaeriales</taxon>
        <taxon>Pseudomassariaceae</taxon>
        <taxon>Pseudomassariella</taxon>
    </lineage>
</organism>
<dbReference type="EMBL" id="MCFJ01000007">
    <property type="protein sequence ID" value="ORY64508.1"/>
    <property type="molecule type" value="Genomic_DNA"/>
</dbReference>
<feature type="transmembrane region" description="Helical" evidence="8">
    <location>
        <begin position="112"/>
        <end position="131"/>
    </location>
</feature>
<evidence type="ECO:0000256" key="6">
    <source>
        <dbReference type="ARBA" id="ARBA00023136"/>
    </source>
</evidence>
<dbReference type="PANTHER" id="PTHR23501:SF3">
    <property type="entry name" value="MAJOR FACILITATOR SUPERFAMILY (MFS) PROFILE DOMAIN-CONTAINING PROTEIN"/>
    <property type="match status" value="1"/>
</dbReference>
<comment type="subcellular location">
    <subcellularLocation>
        <location evidence="1">Membrane</location>
        <topology evidence="1">Multi-pass membrane protein</topology>
    </subcellularLocation>
</comment>